<dbReference type="AlphaFoldDB" id="A0A0N5CT81"/>
<evidence type="ECO:0000256" key="1">
    <source>
        <dbReference type="SAM" id="SignalP"/>
    </source>
</evidence>
<dbReference type="EMBL" id="UYYF01001468">
    <property type="protein sequence ID" value="VDM99899.1"/>
    <property type="molecule type" value="Genomic_DNA"/>
</dbReference>
<dbReference type="Proteomes" id="UP000276776">
    <property type="component" value="Unassembled WGS sequence"/>
</dbReference>
<organism evidence="4">
    <name type="scientific">Thelazia callipaeda</name>
    <name type="common">Oriental eyeworm</name>
    <name type="synonym">Parasitic nematode</name>
    <dbReference type="NCBI Taxonomy" id="103827"/>
    <lineage>
        <taxon>Eukaryota</taxon>
        <taxon>Metazoa</taxon>
        <taxon>Ecdysozoa</taxon>
        <taxon>Nematoda</taxon>
        <taxon>Chromadorea</taxon>
        <taxon>Rhabditida</taxon>
        <taxon>Spirurina</taxon>
        <taxon>Spiruromorpha</taxon>
        <taxon>Thelazioidea</taxon>
        <taxon>Thelaziidae</taxon>
        <taxon>Thelazia</taxon>
    </lineage>
</organism>
<dbReference type="WBParaSite" id="TCLT_0000343901-mRNA-1">
    <property type="protein sequence ID" value="TCLT_0000343901-mRNA-1"/>
    <property type="gene ID" value="TCLT_0000343901"/>
</dbReference>
<sequence length="194" mass="21954">MRLQWIILFCCSCFGILNTQMPPPIPPRSSSLARFGSRGYGSRIPSITKETIEMREKSLHRSVTTSPITTQMPKVIEVPKIFTKTVEQKAASEVPETKAAMIKIPEIGAVSAKKADYLDDKLEEAYKEFEDSLKLFEPTPRERLTHLREVKLNKFTNIGALSEKADYDGLRNQSELVIIEDLKEKMLPNSSHSN</sequence>
<feature type="signal peptide" evidence="1">
    <location>
        <begin position="1"/>
        <end position="19"/>
    </location>
</feature>
<keyword evidence="3" id="KW-1185">Reference proteome</keyword>
<feature type="chain" id="PRO_5043126352" evidence="1">
    <location>
        <begin position="20"/>
        <end position="194"/>
    </location>
</feature>
<reference evidence="2 3" key="2">
    <citation type="submission" date="2018-11" db="EMBL/GenBank/DDBJ databases">
        <authorList>
            <consortium name="Pathogen Informatics"/>
        </authorList>
    </citation>
    <scope>NUCLEOTIDE SEQUENCE [LARGE SCALE GENOMIC DNA]</scope>
</reference>
<protein>
    <submittedName>
        <fullName evidence="2 4">Uncharacterized protein</fullName>
    </submittedName>
</protein>
<accession>A0A0N5CT81</accession>
<gene>
    <name evidence="2" type="ORF">TCLT_LOCUS3432</name>
</gene>
<keyword evidence="1" id="KW-0732">Signal</keyword>
<name>A0A0N5CT81_THECL</name>
<reference evidence="4" key="1">
    <citation type="submission" date="2017-02" db="UniProtKB">
        <authorList>
            <consortium name="WormBaseParasite"/>
        </authorList>
    </citation>
    <scope>IDENTIFICATION</scope>
</reference>
<evidence type="ECO:0000313" key="4">
    <source>
        <dbReference type="WBParaSite" id="TCLT_0000343901-mRNA-1"/>
    </source>
</evidence>
<proteinExistence type="predicted"/>
<evidence type="ECO:0000313" key="2">
    <source>
        <dbReference type="EMBL" id="VDM99899.1"/>
    </source>
</evidence>
<evidence type="ECO:0000313" key="3">
    <source>
        <dbReference type="Proteomes" id="UP000276776"/>
    </source>
</evidence>